<evidence type="ECO:0000256" key="2">
    <source>
        <dbReference type="SAM" id="Phobius"/>
    </source>
</evidence>
<feature type="transmembrane region" description="Helical" evidence="2">
    <location>
        <begin position="155"/>
        <end position="173"/>
    </location>
</feature>
<organism evidence="4 5">
    <name type="scientific">Solimonas aquatica</name>
    <dbReference type="NCBI Taxonomy" id="489703"/>
    <lineage>
        <taxon>Bacteria</taxon>
        <taxon>Pseudomonadati</taxon>
        <taxon>Pseudomonadota</taxon>
        <taxon>Gammaproteobacteria</taxon>
        <taxon>Nevskiales</taxon>
        <taxon>Nevskiaceae</taxon>
        <taxon>Solimonas</taxon>
    </lineage>
</organism>
<feature type="region of interest" description="Disordered" evidence="1">
    <location>
        <begin position="24"/>
        <end position="50"/>
    </location>
</feature>
<keyword evidence="3" id="KW-0732">Signal</keyword>
<protein>
    <submittedName>
        <fullName evidence="4">Uncharacterized protein</fullName>
    </submittedName>
</protein>
<feature type="signal peptide" evidence="3">
    <location>
        <begin position="1"/>
        <end position="21"/>
    </location>
</feature>
<keyword evidence="2" id="KW-1133">Transmembrane helix</keyword>
<dbReference type="OrthoDB" id="7069091at2"/>
<proteinExistence type="predicted"/>
<dbReference type="Proteomes" id="UP000199233">
    <property type="component" value="Unassembled WGS sequence"/>
</dbReference>
<keyword evidence="5" id="KW-1185">Reference proteome</keyword>
<evidence type="ECO:0000256" key="1">
    <source>
        <dbReference type="SAM" id="MobiDB-lite"/>
    </source>
</evidence>
<feature type="chain" id="PRO_5011634637" evidence="3">
    <location>
        <begin position="22"/>
        <end position="181"/>
    </location>
</feature>
<keyword evidence="2" id="KW-0812">Transmembrane</keyword>
<reference evidence="4 5" key="1">
    <citation type="submission" date="2016-10" db="EMBL/GenBank/DDBJ databases">
        <authorList>
            <person name="de Groot N.N."/>
        </authorList>
    </citation>
    <scope>NUCLEOTIDE SEQUENCE [LARGE SCALE GENOMIC DNA]</scope>
    <source>
        <strain evidence="4 5">DSM 25927</strain>
    </source>
</reference>
<accession>A0A1H9FPW9</accession>
<gene>
    <name evidence="4" type="ORF">SAMN04488038_10656</name>
</gene>
<evidence type="ECO:0000256" key="3">
    <source>
        <dbReference type="SAM" id="SignalP"/>
    </source>
</evidence>
<keyword evidence="2" id="KW-0472">Membrane</keyword>
<name>A0A1H9FPW9_9GAMM</name>
<dbReference type="AlphaFoldDB" id="A0A1H9FPW9"/>
<evidence type="ECO:0000313" key="5">
    <source>
        <dbReference type="Proteomes" id="UP000199233"/>
    </source>
</evidence>
<dbReference type="STRING" id="489703.SAMN04488038_10656"/>
<dbReference type="RefSeq" id="WP_093284730.1">
    <property type="nucleotide sequence ID" value="NZ_FOFS01000006.1"/>
</dbReference>
<evidence type="ECO:0000313" key="4">
    <source>
        <dbReference type="EMBL" id="SEQ39925.1"/>
    </source>
</evidence>
<sequence>MKAAQAGLLLALLALALRAPAHEGHVHEPAQEVPPQAAESMPPPPDDSPRLALSGTHLELVVLRDGDAGLLIYADDYQSNAPLSGLNLQLRSGARSVQAAPAGEGLYRVPPGVLPAREALPLQIIARGEHWQEQLDGVLAAETQAAPAASHAPPAWLALLLLPLALLVLRWRLRRRREAHA</sequence>
<dbReference type="EMBL" id="FOFS01000006">
    <property type="protein sequence ID" value="SEQ39925.1"/>
    <property type="molecule type" value="Genomic_DNA"/>
</dbReference>